<evidence type="ECO:0000256" key="2">
    <source>
        <dbReference type="ARBA" id="ARBA00004328"/>
    </source>
</evidence>
<evidence type="ECO:0000256" key="4">
    <source>
        <dbReference type="ARBA" id="ARBA00022561"/>
    </source>
</evidence>
<keyword evidence="6" id="KW-0694">RNA-binding</keyword>
<keyword evidence="8" id="KW-1035">Host cytoplasm</keyword>
<reference evidence="10" key="1">
    <citation type="journal article" date="2014" name="Emerg. Infect. Dis.">
        <title>Gouleako and Herbert Viruses in Pigs, Republic of Korea, 2013.</title>
        <authorList>
            <person name="Chung H.C."/>
            <person name="Nguyen V.G."/>
            <person name="Goede D."/>
            <person name="Park C.H."/>
            <person name="Kim A.R."/>
            <person name="Moon H.J."/>
            <person name="Park S.J."/>
            <person name="Kim H.K."/>
            <person name="Park B.K."/>
        </authorList>
    </citation>
    <scope>NUCLEOTIDE SEQUENCE</scope>
    <source>
        <strain evidence="10">CP-1/2013</strain>
    </source>
</reference>
<dbReference type="InterPro" id="IPR009522">
    <property type="entry name" value="Capsid_Phlebovir/Tenuivir"/>
</dbReference>
<dbReference type="GO" id="GO:0030430">
    <property type="term" value="C:host cell cytoplasm"/>
    <property type="evidence" value="ECO:0007669"/>
    <property type="project" value="UniProtKB-SubCell"/>
</dbReference>
<evidence type="ECO:0000256" key="8">
    <source>
        <dbReference type="ARBA" id="ARBA00023200"/>
    </source>
</evidence>
<evidence type="ECO:0000256" key="3">
    <source>
        <dbReference type="ARBA" id="ARBA00014389"/>
    </source>
</evidence>
<keyword evidence="4" id="KW-0167">Capsid protein</keyword>
<keyword evidence="5" id="KW-0946">Virion</keyword>
<dbReference type="GO" id="GO:0019013">
    <property type="term" value="C:viral nucleocapsid"/>
    <property type="evidence" value="ECO:0007669"/>
    <property type="project" value="UniProtKB-KW"/>
</dbReference>
<dbReference type="EMBL" id="KJ830623">
    <property type="protein sequence ID" value="AIE17363.1"/>
    <property type="molecule type" value="Viral_cRNA"/>
</dbReference>
<proteinExistence type="predicted"/>
<sequence length="261" mass="28419">MATVTQNDIQEAQAYLASVSLLALSDGDLVLSVEKLEYQGFDPYAFLSYLFAVAKKAGIGEAEHKKHLQTLAVLGTMRGGKAKKIAEKSTPETKRWLESMIQKYSITSGRPTGSKDVTLLRIAACHAAPIAIGISTGLAVKTTINPRSMHENYAPYMCISTFGSLIPVVGTGLSSDDVRLISDAFTYHQRLFDRVINPRAPNSKETLKSYVDIQYMSGLYEPEMRLQVCMKLGLITGARGTYTINAGVKPALQHAAGELLE</sequence>
<protein>
    <recommendedName>
        <fullName evidence="3">Nucleoprotein</fullName>
    </recommendedName>
    <alternativeName>
        <fullName evidence="9">Nucleocapsid protein</fullName>
    </alternativeName>
</protein>
<evidence type="ECO:0000256" key="6">
    <source>
        <dbReference type="ARBA" id="ARBA00022884"/>
    </source>
</evidence>
<accession>A0A0A0Q5Y2</accession>
<dbReference type="Pfam" id="PF05733">
    <property type="entry name" value="Tenui_N"/>
    <property type="match status" value="1"/>
</dbReference>
<keyword evidence="7 10" id="KW-0543">Viral nucleoprotein</keyword>
<evidence type="ECO:0000256" key="9">
    <source>
        <dbReference type="ARBA" id="ARBA00033344"/>
    </source>
</evidence>
<comment type="subcellular location">
    <subcellularLocation>
        <location evidence="1">Host cytoplasm</location>
    </subcellularLocation>
    <subcellularLocation>
        <location evidence="2">Virion</location>
    </subcellularLocation>
</comment>
<dbReference type="GO" id="GO:0003723">
    <property type="term" value="F:RNA binding"/>
    <property type="evidence" value="ECO:0007669"/>
    <property type="project" value="UniProtKB-KW"/>
</dbReference>
<name>A0A0A0Q5Y2_9VIRU</name>
<evidence type="ECO:0000256" key="1">
    <source>
        <dbReference type="ARBA" id="ARBA00004192"/>
    </source>
</evidence>
<evidence type="ECO:0000313" key="10">
    <source>
        <dbReference type="EMBL" id="AIE17363.1"/>
    </source>
</evidence>
<organism evidence="10">
    <name type="scientific">Gouleako virus</name>
    <dbReference type="NCBI Taxonomy" id="603003"/>
    <lineage>
        <taxon>Viruses</taxon>
        <taxon>Riboviria</taxon>
        <taxon>Orthornavirae</taxon>
        <taxon>Negarnaviricota</taxon>
        <taxon>Polyploviricotina</taxon>
        <taxon>Bunyaviricetes</taxon>
        <taxon>Hareavirales</taxon>
        <taxon>Phenuiviridae</taxon>
        <taxon>Goukovirus</taxon>
        <taxon>Goukovirus gouleakoense</taxon>
    </lineage>
</organism>
<evidence type="ECO:0000256" key="5">
    <source>
        <dbReference type="ARBA" id="ARBA00022844"/>
    </source>
</evidence>
<evidence type="ECO:0000256" key="7">
    <source>
        <dbReference type="ARBA" id="ARBA00023086"/>
    </source>
</evidence>